<name>A0AAV4S9L1_CAEEX</name>
<dbReference type="EMBL" id="BPLR01009259">
    <property type="protein sequence ID" value="GIY30649.1"/>
    <property type="molecule type" value="Genomic_DNA"/>
</dbReference>
<reference evidence="2 3" key="1">
    <citation type="submission" date="2021-06" db="EMBL/GenBank/DDBJ databases">
        <title>Caerostris extrusa draft genome.</title>
        <authorList>
            <person name="Kono N."/>
            <person name="Arakawa K."/>
        </authorList>
    </citation>
    <scope>NUCLEOTIDE SEQUENCE [LARGE SCALE GENOMIC DNA]</scope>
</reference>
<protein>
    <recommendedName>
        <fullName evidence="4">Secreted protein</fullName>
    </recommendedName>
</protein>
<evidence type="ECO:0000256" key="1">
    <source>
        <dbReference type="SAM" id="SignalP"/>
    </source>
</evidence>
<evidence type="ECO:0000313" key="3">
    <source>
        <dbReference type="Proteomes" id="UP001054945"/>
    </source>
</evidence>
<dbReference type="AlphaFoldDB" id="A0AAV4S9L1"/>
<keyword evidence="3" id="KW-1185">Reference proteome</keyword>
<proteinExistence type="predicted"/>
<keyword evidence="1" id="KW-0732">Signal</keyword>
<evidence type="ECO:0008006" key="4">
    <source>
        <dbReference type="Google" id="ProtNLM"/>
    </source>
</evidence>
<gene>
    <name evidence="2" type="ORF">CEXT_771361</name>
</gene>
<accession>A0AAV4S9L1</accession>
<feature type="chain" id="PRO_5043999931" description="Secreted protein" evidence="1">
    <location>
        <begin position="22"/>
        <end position="84"/>
    </location>
</feature>
<dbReference type="Proteomes" id="UP001054945">
    <property type="component" value="Unassembled WGS sequence"/>
</dbReference>
<organism evidence="2 3">
    <name type="scientific">Caerostris extrusa</name>
    <name type="common">Bark spider</name>
    <name type="synonym">Caerostris bankana</name>
    <dbReference type="NCBI Taxonomy" id="172846"/>
    <lineage>
        <taxon>Eukaryota</taxon>
        <taxon>Metazoa</taxon>
        <taxon>Ecdysozoa</taxon>
        <taxon>Arthropoda</taxon>
        <taxon>Chelicerata</taxon>
        <taxon>Arachnida</taxon>
        <taxon>Araneae</taxon>
        <taxon>Araneomorphae</taxon>
        <taxon>Entelegynae</taxon>
        <taxon>Araneoidea</taxon>
        <taxon>Araneidae</taxon>
        <taxon>Caerostris</taxon>
    </lineage>
</organism>
<sequence>MKSISSIAFLVILWQDTDVFAVACLSRALRCFQFLILTQRRECFVESMTWRRRCKKFDVTYARRSRKCDVSHENERFNVTEELL</sequence>
<feature type="signal peptide" evidence="1">
    <location>
        <begin position="1"/>
        <end position="21"/>
    </location>
</feature>
<evidence type="ECO:0000313" key="2">
    <source>
        <dbReference type="EMBL" id="GIY30649.1"/>
    </source>
</evidence>
<comment type="caution">
    <text evidence="2">The sequence shown here is derived from an EMBL/GenBank/DDBJ whole genome shotgun (WGS) entry which is preliminary data.</text>
</comment>